<dbReference type="InterPro" id="IPR020904">
    <property type="entry name" value="Sc_DH/Rdtase_CS"/>
</dbReference>
<evidence type="ECO:0000313" key="5">
    <source>
        <dbReference type="EMBL" id="EKX44441.1"/>
    </source>
</evidence>
<dbReference type="Proteomes" id="UP000011087">
    <property type="component" value="Unassembled WGS sequence"/>
</dbReference>
<dbReference type="GO" id="GO:0016020">
    <property type="term" value="C:membrane"/>
    <property type="evidence" value="ECO:0007669"/>
    <property type="project" value="TreeGrafter"/>
</dbReference>
<dbReference type="SUPFAM" id="SSF51735">
    <property type="entry name" value="NAD(P)-binding Rossmann-fold domains"/>
    <property type="match status" value="1"/>
</dbReference>
<dbReference type="GO" id="GO:0016491">
    <property type="term" value="F:oxidoreductase activity"/>
    <property type="evidence" value="ECO:0007669"/>
    <property type="project" value="UniProtKB-KW"/>
</dbReference>
<dbReference type="InterPro" id="IPR036291">
    <property type="entry name" value="NAD(P)-bd_dom_sf"/>
</dbReference>
<proteinExistence type="inferred from homology"/>
<dbReference type="RefSeq" id="XP_005831421.1">
    <property type="nucleotide sequence ID" value="XM_005831364.1"/>
</dbReference>
<dbReference type="AlphaFoldDB" id="L1J7E6"/>
<reference evidence="5 7" key="1">
    <citation type="journal article" date="2012" name="Nature">
        <title>Algal genomes reveal evolutionary mosaicism and the fate of nucleomorphs.</title>
        <authorList>
            <consortium name="DOE Joint Genome Institute"/>
            <person name="Curtis B.A."/>
            <person name="Tanifuji G."/>
            <person name="Burki F."/>
            <person name="Gruber A."/>
            <person name="Irimia M."/>
            <person name="Maruyama S."/>
            <person name="Arias M.C."/>
            <person name="Ball S.G."/>
            <person name="Gile G.H."/>
            <person name="Hirakawa Y."/>
            <person name="Hopkins J.F."/>
            <person name="Kuo A."/>
            <person name="Rensing S.A."/>
            <person name="Schmutz J."/>
            <person name="Symeonidi A."/>
            <person name="Elias M."/>
            <person name="Eveleigh R.J."/>
            <person name="Herman E.K."/>
            <person name="Klute M.J."/>
            <person name="Nakayama T."/>
            <person name="Obornik M."/>
            <person name="Reyes-Prieto A."/>
            <person name="Armbrust E.V."/>
            <person name="Aves S.J."/>
            <person name="Beiko R.G."/>
            <person name="Coutinho P."/>
            <person name="Dacks J.B."/>
            <person name="Durnford D.G."/>
            <person name="Fast N.M."/>
            <person name="Green B.R."/>
            <person name="Grisdale C.J."/>
            <person name="Hempel F."/>
            <person name="Henrissat B."/>
            <person name="Hoppner M.P."/>
            <person name="Ishida K."/>
            <person name="Kim E."/>
            <person name="Koreny L."/>
            <person name="Kroth P.G."/>
            <person name="Liu Y."/>
            <person name="Malik S.B."/>
            <person name="Maier U.G."/>
            <person name="McRose D."/>
            <person name="Mock T."/>
            <person name="Neilson J.A."/>
            <person name="Onodera N.T."/>
            <person name="Poole A.M."/>
            <person name="Pritham E.J."/>
            <person name="Richards T.A."/>
            <person name="Rocap G."/>
            <person name="Roy S.W."/>
            <person name="Sarai C."/>
            <person name="Schaack S."/>
            <person name="Shirato S."/>
            <person name="Slamovits C.H."/>
            <person name="Spencer D.F."/>
            <person name="Suzuki S."/>
            <person name="Worden A.Z."/>
            <person name="Zauner S."/>
            <person name="Barry K."/>
            <person name="Bell C."/>
            <person name="Bharti A.K."/>
            <person name="Crow J.A."/>
            <person name="Grimwood J."/>
            <person name="Kramer R."/>
            <person name="Lindquist E."/>
            <person name="Lucas S."/>
            <person name="Salamov A."/>
            <person name="McFadden G.I."/>
            <person name="Lane C.E."/>
            <person name="Keeling P.J."/>
            <person name="Gray M.W."/>
            <person name="Grigoriev I.V."/>
            <person name="Archibald J.M."/>
        </authorList>
    </citation>
    <scope>NUCLEOTIDE SEQUENCE</scope>
    <source>
        <strain evidence="5 7">CCMP2712</strain>
    </source>
</reference>
<dbReference type="STRING" id="905079.L1J7E6"/>
<dbReference type="EnsemblProtists" id="EKX44441">
    <property type="protein sequence ID" value="EKX44441"/>
    <property type="gene ID" value="GUITHDRAFT_139692"/>
</dbReference>
<dbReference type="GeneID" id="17301205"/>
<dbReference type="PANTHER" id="PTHR44196">
    <property type="entry name" value="DEHYDROGENASE/REDUCTASE SDR FAMILY MEMBER 7B"/>
    <property type="match status" value="1"/>
</dbReference>
<evidence type="ECO:0000256" key="3">
    <source>
        <dbReference type="ARBA" id="ARBA00037096"/>
    </source>
</evidence>
<sequence>MEEATQRAFKLLGEEKIDVLVNNGGISTRSFADEMRWSLDRDVMTVNYLGPVALTKAVLPAMMARRAGQIVVISSVQGLIALPARTAYSASKHALHGFFDGLRAEVSSRGIGVTVICPGYVKTSLSINAINAQGEKMGELDENAKKGMTTEAFVETIIAKDFDAHVAPFLRVLTPNILEFFMRKRAAKQLKISDKKA</sequence>
<keyword evidence="7" id="KW-1185">Reference proteome</keyword>
<dbReference type="Pfam" id="PF00106">
    <property type="entry name" value="adh_short"/>
    <property type="match status" value="1"/>
</dbReference>
<dbReference type="PROSITE" id="PS00061">
    <property type="entry name" value="ADH_SHORT"/>
    <property type="match status" value="1"/>
</dbReference>
<dbReference type="PRINTS" id="PR00081">
    <property type="entry name" value="GDHRDH"/>
</dbReference>
<evidence type="ECO:0000256" key="2">
    <source>
        <dbReference type="ARBA" id="ARBA00023002"/>
    </source>
</evidence>
<evidence type="ECO:0008006" key="8">
    <source>
        <dbReference type="Google" id="ProtNLM"/>
    </source>
</evidence>
<dbReference type="eggNOG" id="KOG1205">
    <property type="taxonomic scope" value="Eukaryota"/>
</dbReference>
<comment type="function">
    <text evidence="3">Putative oxidoreductase.</text>
</comment>
<dbReference type="InterPro" id="IPR002347">
    <property type="entry name" value="SDR_fam"/>
</dbReference>
<dbReference type="PANTHER" id="PTHR44196:SF1">
    <property type="entry name" value="DEHYDROGENASE_REDUCTASE SDR FAMILY MEMBER 7B"/>
    <property type="match status" value="1"/>
</dbReference>
<reference evidence="7" key="2">
    <citation type="submission" date="2012-11" db="EMBL/GenBank/DDBJ databases">
        <authorList>
            <person name="Kuo A."/>
            <person name="Curtis B.A."/>
            <person name="Tanifuji G."/>
            <person name="Burki F."/>
            <person name="Gruber A."/>
            <person name="Irimia M."/>
            <person name="Maruyama S."/>
            <person name="Arias M.C."/>
            <person name="Ball S.G."/>
            <person name="Gile G.H."/>
            <person name="Hirakawa Y."/>
            <person name="Hopkins J.F."/>
            <person name="Rensing S.A."/>
            <person name="Schmutz J."/>
            <person name="Symeonidi A."/>
            <person name="Elias M."/>
            <person name="Eveleigh R.J."/>
            <person name="Herman E.K."/>
            <person name="Klute M.J."/>
            <person name="Nakayama T."/>
            <person name="Obornik M."/>
            <person name="Reyes-Prieto A."/>
            <person name="Armbrust E.V."/>
            <person name="Aves S.J."/>
            <person name="Beiko R.G."/>
            <person name="Coutinho P."/>
            <person name="Dacks J.B."/>
            <person name="Durnford D.G."/>
            <person name="Fast N.M."/>
            <person name="Green B.R."/>
            <person name="Grisdale C."/>
            <person name="Hempe F."/>
            <person name="Henrissat B."/>
            <person name="Hoppner M.P."/>
            <person name="Ishida K.-I."/>
            <person name="Kim E."/>
            <person name="Koreny L."/>
            <person name="Kroth P.G."/>
            <person name="Liu Y."/>
            <person name="Malik S.-B."/>
            <person name="Maier U.G."/>
            <person name="McRose D."/>
            <person name="Mock T."/>
            <person name="Neilson J.A."/>
            <person name="Onodera N.T."/>
            <person name="Poole A.M."/>
            <person name="Pritham E.J."/>
            <person name="Richards T.A."/>
            <person name="Rocap G."/>
            <person name="Roy S.W."/>
            <person name="Sarai C."/>
            <person name="Schaack S."/>
            <person name="Shirato S."/>
            <person name="Slamovits C.H."/>
            <person name="Spencer D.F."/>
            <person name="Suzuki S."/>
            <person name="Worden A.Z."/>
            <person name="Zauner S."/>
            <person name="Barry K."/>
            <person name="Bell C."/>
            <person name="Bharti A.K."/>
            <person name="Crow J.A."/>
            <person name="Grimwood J."/>
            <person name="Kramer R."/>
            <person name="Lindquist E."/>
            <person name="Lucas S."/>
            <person name="Salamov A."/>
            <person name="McFadden G.I."/>
            <person name="Lane C.E."/>
            <person name="Keeling P.J."/>
            <person name="Gray M.W."/>
            <person name="Grigoriev I.V."/>
            <person name="Archibald J.M."/>
        </authorList>
    </citation>
    <scope>NUCLEOTIDE SEQUENCE</scope>
    <source>
        <strain evidence="7">CCMP2712</strain>
    </source>
</reference>
<protein>
    <recommendedName>
        <fullName evidence="8">Short chain dehydrogenase</fullName>
    </recommendedName>
</protein>
<comment type="similarity">
    <text evidence="1 4">Belongs to the short-chain dehydrogenases/reductases (SDR) family.</text>
</comment>
<evidence type="ECO:0000313" key="7">
    <source>
        <dbReference type="Proteomes" id="UP000011087"/>
    </source>
</evidence>
<gene>
    <name evidence="5" type="ORF">GUITHDRAFT_139692</name>
</gene>
<evidence type="ECO:0000256" key="4">
    <source>
        <dbReference type="RuleBase" id="RU000363"/>
    </source>
</evidence>
<evidence type="ECO:0000256" key="1">
    <source>
        <dbReference type="ARBA" id="ARBA00006484"/>
    </source>
</evidence>
<dbReference type="PRINTS" id="PR00080">
    <property type="entry name" value="SDRFAMILY"/>
</dbReference>
<name>L1J7E6_GUITC</name>
<organism evidence="5">
    <name type="scientific">Guillardia theta (strain CCMP2712)</name>
    <name type="common">Cryptophyte</name>
    <dbReference type="NCBI Taxonomy" id="905079"/>
    <lineage>
        <taxon>Eukaryota</taxon>
        <taxon>Cryptophyceae</taxon>
        <taxon>Pyrenomonadales</taxon>
        <taxon>Geminigeraceae</taxon>
        <taxon>Guillardia</taxon>
    </lineage>
</organism>
<keyword evidence="2" id="KW-0560">Oxidoreductase</keyword>
<dbReference type="HOGENOM" id="CLU_1386504_0_0_1"/>
<accession>L1J7E6</accession>
<dbReference type="EMBL" id="JH993004">
    <property type="protein sequence ID" value="EKX44441.1"/>
    <property type="molecule type" value="Genomic_DNA"/>
</dbReference>
<dbReference type="Gene3D" id="3.40.50.720">
    <property type="entry name" value="NAD(P)-binding Rossmann-like Domain"/>
    <property type="match status" value="1"/>
</dbReference>
<reference evidence="6" key="3">
    <citation type="submission" date="2015-06" db="UniProtKB">
        <authorList>
            <consortium name="EnsemblProtists"/>
        </authorList>
    </citation>
    <scope>IDENTIFICATION</scope>
</reference>
<dbReference type="PaxDb" id="55529-EKX44441"/>
<evidence type="ECO:0000313" key="6">
    <source>
        <dbReference type="EnsemblProtists" id="EKX44441"/>
    </source>
</evidence>
<dbReference type="KEGG" id="gtt:GUITHDRAFT_139692"/>
<dbReference type="OrthoDB" id="5307821at2759"/>